<reference evidence="1 2" key="1">
    <citation type="submission" date="2015-09" db="EMBL/GenBank/DDBJ databases">
        <title>Sorangium comparison.</title>
        <authorList>
            <person name="Zaburannyi N."/>
            <person name="Bunk B."/>
            <person name="Overmann J."/>
            <person name="Mueller R."/>
        </authorList>
    </citation>
    <scope>NUCLEOTIDE SEQUENCE [LARGE SCALE GENOMIC DNA]</scope>
    <source>
        <strain evidence="1 2">So ceGT47</strain>
    </source>
</reference>
<evidence type="ECO:0000313" key="2">
    <source>
        <dbReference type="Proteomes" id="UP000295781"/>
    </source>
</evidence>
<protein>
    <recommendedName>
        <fullName evidence="3">Com family DNA-binding transcriptional regulator</fullName>
    </recommendedName>
</protein>
<accession>A0A4P2Q1M2</accession>
<name>A0A4P2Q1M2_SORCE</name>
<evidence type="ECO:0000313" key="1">
    <source>
        <dbReference type="EMBL" id="AUX23110.1"/>
    </source>
</evidence>
<proteinExistence type="predicted"/>
<dbReference type="RefSeq" id="WP_129348172.1">
    <property type="nucleotide sequence ID" value="NZ_CP012670.1"/>
</dbReference>
<organism evidence="1 2">
    <name type="scientific">Sorangium cellulosum</name>
    <name type="common">Polyangium cellulosum</name>
    <dbReference type="NCBI Taxonomy" id="56"/>
    <lineage>
        <taxon>Bacteria</taxon>
        <taxon>Pseudomonadati</taxon>
        <taxon>Myxococcota</taxon>
        <taxon>Polyangia</taxon>
        <taxon>Polyangiales</taxon>
        <taxon>Polyangiaceae</taxon>
        <taxon>Sorangium</taxon>
    </lineage>
</organism>
<dbReference type="OrthoDB" id="5383171at2"/>
<dbReference type="EMBL" id="CP012670">
    <property type="protein sequence ID" value="AUX23110.1"/>
    <property type="molecule type" value="Genomic_DNA"/>
</dbReference>
<dbReference type="AlphaFoldDB" id="A0A4P2Q1M2"/>
<gene>
    <name evidence="1" type="ORF">SOCEGT47_036290</name>
</gene>
<evidence type="ECO:0008006" key="3">
    <source>
        <dbReference type="Google" id="ProtNLM"/>
    </source>
</evidence>
<sequence length="76" mass="7806">MSDPAQKERGTLGSRCVHCGVASDAGCDALRCDCGSMLARLVPGGIELKCRRCKRVVVVPLSAAEESAVAEEGATG</sequence>
<dbReference type="Proteomes" id="UP000295781">
    <property type="component" value="Chromosome"/>
</dbReference>